<comment type="subcellular location">
    <subcellularLocation>
        <location evidence="1 10">Cell membrane</location>
        <topology evidence="1 10">Multi-pass membrane protein</topology>
    </subcellularLocation>
</comment>
<accession>A0A2A2WRL1</accession>
<dbReference type="InterPro" id="IPR003691">
    <property type="entry name" value="FluC"/>
</dbReference>
<proteinExistence type="inferred from homology"/>
<dbReference type="Pfam" id="PF02537">
    <property type="entry name" value="CRCB"/>
    <property type="match status" value="1"/>
</dbReference>
<keyword evidence="4 10" id="KW-1133">Transmembrane helix</keyword>
<feature type="binding site" evidence="10">
    <location>
        <position position="87"/>
    </location>
    <ligand>
        <name>Na(+)</name>
        <dbReference type="ChEBI" id="CHEBI:29101"/>
        <note>structural</note>
    </ligand>
</feature>
<keyword evidence="5 10" id="KW-0472">Membrane</keyword>
<feature type="transmembrane region" description="Helical" evidence="10">
    <location>
        <begin position="41"/>
        <end position="62"/>
    </location>
</feature>
<dbReference type="HAMAP" id="MF_00454">
    <property type="entry name" value="FluC"/>
    <property type="match status" value="1"/>
</dbReference>
<feature type="binding site" evidence="10">
    <location>
        <position position="84"/>
    </location>
    <ligand>
        <name>Na(+)</name>
        <dbReference type="ChEBI" id="CHEBI:29101"/>
        <note>structural</note>
    </ligand>
</feature>
<dbReference type="GO" id="GO:0140114">
    <property type="term" value="P:cellular detoxification of fluoride"/>
    <property type="evidence" value="ECO:0007669"/>
    <property type="project" value="UniProtKB-UniRule"/>
</dbReference>
<comment type="activity regulation">
    <text evidence="10">Na(+) is not transported, but it plays an essential structural role and its presence is essential for fluoride channel function.</text>
</comment>
<evidence type="ECO:0000313" key="12">
    <source>
        <dbReference type="Proteomes" id="UP000218810"/>
    </source>
</evidence>
<dbReference type="PANTHER" id="PTHR28259">
    <property type="entry name" value="FLUORIDE EXPORT PROTEIN 1-RELATED"/>
    <property type="match status" value="1"/>
</dbReference>
<keyword evidence="3 10" id="KW-0812">Transmembrane</keyword>
<gene>
    <name evidence="10" type="primary">fluC</name>
    <name evidence="10" type="synonym">crcB</name>
    <name evidence="11" type="ORF">CEY15_06015</name>
</gene>
<evidence type="ECO:0000256" key="8">
    <source>
        <dbReference type="ARBA" id="ARBA00035585"/>
    </source>
</evidence>
<comment type="catalytic activity">
    <reaction evidence="8">
        <text>fluoride(in) = fluoride(out)</text>
        <dbReference type="Rhea" id="RHEA:76159"/>
        <dbReference type="ChEBI" id="CHEBI:17051"/>
    </reaction>
    <physiologicalReaction direction="left-to-right" evidence="8">
        <dbReference type="Rhea" id="RHEA:76160"/>
    </physiologicalReaction>
</comment>
<evidence type="ECO:0000256" key="6">
    <source>
        <dbReference type="ARBA" id="ARBA00023303"/>
    </source>
</evidence>
<comment type="similarity">
    <text evidence="7 10">Belongs to the fluoride channel Fluc/FEX (TC 1.A.43) family.</text>
</comment>
<dbReference type="AlphaFoldDB" id="A0A2A2WRL1"/>
<dbReference type="GO" id="GO:0005886">
    <property type="term" value="C:plasma membrane"/>
    <property type="evidence" value="ECO:0007669"/>
    <property type="project" value="UniProtKB-SubCell"/>
</dbReference>
<evidence type="ECO:0000313" key="11">
    <source>
        <dbReference type="EMBL" id="PAY23795.1"/>
    </source>
</evidence>
<evidence type="ECO:0000256" key="2">
    <source>
        <dbReference type="ARBA" id="ARBA00022475"/>
    </source>
</evidence>
<sequence length="161" mass="17145">MSRPPHLHPGLIALVALGGAAGTLARWGMTTSIPHPHGWPVSTLAENLIGAFLLGLLLEALVRAGDETRPRRMIRLGLGTGALGGFTTFSTFALEVERLLTSGHVGQAIGYFSVSLLGGFLTCVLGVIVASRHHQWRMRRLPLDPDQGFVSDPTPPVGDRP</sequence>
<protein>
    <recommendedName>
        <fullName evidence="10">Fluoride-specific ion channel FluC</fullName>
    </recommendedName>
</protein>
<dbReference type="GO" id="GO:0062054">
    <property type="term" value="F:fluoride channel activity"/>
    <property type="evidence" value="ECO:0007669"/>
    <property type="project" value="UniProtKB-UniRule"/>
</dbReference>
<comment type="caution">
    <text evidence="11">The sequence shown here is derived from an EMBL/GenBank/DDBJ whole genome shotgun (WGS) entry which is preliminary data.</text>
</comment>
<evidence type="ECO:0000256" key="4">
    <source>
        <dbReference type="ARBA" id="ARBA00022989"/>
    </source>
</evidence>
<evidence type="ECO:0000256" key="9">
    <source>
        <dbReference type="ARBA" id="ARBA00049940"/>
    </source>
</evidence>
<keyword evidence="6 10" id="KW-0407">Ion channel</keyword>
<keyword evidence="10" id="KW-0406">Ion transport</keyword>
<organism evidence="11 12">
    <name type="scientific">Dietzia natronolimnaea</name>
    <dbReference type="NCBI Taxonomy" id="161920"/>
    <lineage>
        <taxon>Bacteria</taxon>
        <taxon>Bacillati</taxon>
        <taxon>Actinomycetota</taxon>
        <taxon>Actinomycetes</taxon>
        <taxon>Mycobacteriales</taxon>
        <taxon>Dietziaceae</taxon>
        <taxon>Dietzia</taxon>
    </lineage>
</organism>
<keyword evidence="12" id="KW-1185">Reference proteome</keyword>
<evidence type="ECO:0000256" key="7">
    <source>
        <dbReference type="ARBA" id="ARBA00035120"/>
    </source>
</evidence>
<dbReference type="EMBL" id="NTGA01000012">
    <property type="protein sequence ID" value="PAY23795.1"/>
    <property type="molecule type" value="Genomic_DNA"/>
</dbReference>
<keyword evidence="10" id="KW-0813">Transport</keyword>
<dbReference type="Proteomes" id="UP000218810">
    <property type="component" value="Unassembled WGS sequence"/>
</dbReference>
<dbReference type="OrthoDB" id="4408652at2"/>
<dbReference type="RefSeq" id="WP_095717698.1">
    <property type="nucleotide sequence ID" value="NZ_NTGA01000012.1"/>
</dbReference>
<comment type="function">
    <text evidence="9 10">Fluoride-specific ion channel. Important for reducing fluoride concentration in the cell, thus reducing its toxicity.</text>
</comment>
<dbReference type="PANTHER" id="PTHR28259:SF1">
    <property type="entry name" value="FLUORIDE EXPORT PROTEIN 1-RELATED"/>
    <property type="match status" value="1"/>
</dbReference>
<feature type="transmembrane region" description="Helical" evidence="10">
    <location>
        <begin position="108"/>
        <end position="130"/>
    </location>
</feature>
<keyword evidence="10" id="KW-0915">Sodium</keyword>
<dbReference type="GO" id="GO:0046872">
    <property type="term" value="F:metal ion binding"/>
    <property type="evidence" value="ECO:0007669"/>
    <property type="project" value="UniProtKB-KW"/>
</dbReference>
<feature type="transmembrane region" description="Helical" evidence="10">
    <location>
        <begin position="74"/>
        <end position="96"/>
    </location>
</feature>
<evidence type="ECO:0000256" key="1">
    <source>
        <dbReference type="ARBA" id="ARBA00004651"/>
    </source>
</evidence>
<name>A0A2A2WRL1_9ACTN</name>
<keyword evidence="2 10" id="KW-1003">Cell membrane</keyword>
<keyword evidence="10" id="KW-0479">Metal-binding</keyword>
<evidence type="ECO:0000256" key="3">
    <source>
        <dbReference type="ARBA" id="ARBA00022692"/>
    </source>
</evidence>
<evidence type="ECO:0000256" key="10">
    <source>
        <dbReference type="HAMAP-Rule" id="MF_00454"/>
    </source>
</evidence>
<evidence type="ECO:0000256" key="5">
    <source>
        <dbReference type="ARBA" id="ARBA00023136"/>
    </source>
</evidence>
<reference evidence="12" key="1">
    <citation type="submission" date="2017-09" db="EMBL/GenBank/DDBJ databases">
        <authorList>
            <person name="Zhang Y."/>
            <person name="Huang X."/>
            <person name="Liu J."/>
            <person name="Lu L."/>
            <person name="Peng K."/>
        </authorList>
    </citation>
    <scope>NUCLEOTIDE SEQUENCE [LARGE SCALE GENOMIC DNA]</scope>
    <source>
        <strain evidence="12">S-XJ-1</strain>
    </source>
</reference>